<dbReference type="Gene3D" id="1.25.40.10">
    <property type="entry name" value="Tetratricopeptide repeat domain"/>
    <property type="match status" value="2"/>
</dbReference>
<evidence type="ECO:0000256" key="2">
    <source>
        <dbReference type="SAM" id="SignalP"/>
    </source>
</evidence>
<dbReference type="EMBL" id="JAQQFM010000010">
    <property type="protein sequence ID" value="MFL9926831.1"/>
    <property type="molecule type" value="Genomic_DNA"/>
</dbReference>
<feature type="domain" description="Bacteriophage N4 adsorption protein A C-terminal" evidence="3">
    <location>
        <begin position="727"/>
        <end position="895"/>
    </location>
</feature>
<dbReference type="SMART" id="SM00028">
    <property type="entry name" value="TPR"/>
    <property type="match status" value="4"/>
</dbReference>
<dbReference type="Pfam" id="PF13432">
    <property type="entry name" value="TPR_16"/>
    <property type="match status" value="1"/>
</dbReference>
<name>A0ABW9AD33_9BURK</name>
<comment type="caution">
    <text evidence="4">The sequence shown here is derived from an EMBL/GenBank/DDBJ whole genome shotgun (WGS) entry which is preliminary data.</text>
</comment>
<evidence type="ECO:0000313" key="4">
    <source>
        <dbReference type="EMBL" id="MFL9926831.1"/>
    </source>
</evidence>
<keyword evidence="2" id="KW-0732">Signal</keyword>
<protein>
    <submittedName>
        <fullName evidence="4">Tetratricopeptide repeat protein</fullName>
    </submittedName>
</protein>
<evidence type="ECO:0000256" key="1">
    <source>
        <dbReference type="SAM" id="MobiDB-lite"/>
    </source>
</evidence>
<feature type="region of interest" description="Disordered" evidence="1">
    <location>
        <begin position="668"/>
        <end position="689"/>
    </location>
</feature>
<sequence>MSQHQNQNKNTRHAASASASRTLPFVRIACASSALALILAPAALQAQTKVIPLPLSGPAYELAQDAYRASARGDYQRAMAQLKEAMRLRPDAIALQTQLRQIQQQQQQQQGLRSLRSTTRDAGYNDADAAFRAYRRHDYQSAVQRAREAVRKSPDNDDYWLLLGNALIETRQYDDAERVLAQGIAITGSDDKDEAASPLQKRQAEVRRELAALQAARVFRAQSEQNPAAELDAARKAVDYAPGNMSYRLMLIIALLHNEQLDEALSASAAAQTLDPLQAGPLLLRAYTQQRLGHEEEVLAEFAAAAELARPEEQTGARLLMADSALAMRQPQRALEVLNGIDSTQLRDADQVAQLQQTRLAAQQALGRMRRTSLAAASSEKQNIQESGPRLEVRQFPVPALDCRAEGKAGSGDLQQPVAATVCHVIPGQIPRDRGYDKAVIAYQAMEQKNYQAAASNAQDAIALSPENPDYRMLLLNALLAARRLPEAEQAATAALRQGDSGAGPLLAQRGAIRDQLGKPDEARADFSDALTQGGLPLSTEIDLLARLGRQREARDKFNAGREAHAFDDLSDLELAYLASRAGEDALAQGAFRRADQAGKLPDAALEDAAFSATRNSDDRSALGYFKRSIDAANAGAIDKTPQQQFDTRRTVSTVDREWGFIASLTRSGGGPAAGSSTQAGAPGVSGGGSSLQAGAEAYWRPFGYQNGRTFEVFGRVFQTLQDKSGGGTGTQTAQATVGARWKPFTSQNVVVSFGRLIPIGSQASSDWLGQIAYSDGIGTDLRVDRPSWWTTQWYAEAGRYFQHPQTYGLASLQAGRSFRLDDISPRLVVFPHVTLNTDYNSLNSTRMATGFGPGVNLRYWFREDTYHAPRSYLELSLQYRFTISGDERARGLFMTTTLSY</sequence>
<evidence type="ECO:0000259" key="3">
    <source>
        <dbReference type="Pfam" id="PF13283"/>
    </source>
</evidence>
<keyword evidence="5" id="KW-1185">Reference proteome</keyword>
<gene>
    <name evidence="4" type="ORF">PQR62_21350</name>
</gene>
<dbReference type="InterPro" id="IPR011990">
    <property type="entry name" value="TPR-like_helical_dom_sf"/>
</dbReference>
<accession>A0ABW9AD33</accession>
<dbReference type="Pfam" id="PF13283">
    <property type="entry name" value="NfrA_C"/>
    <property type="match status" value="1"/>
</dbReference>
<dbReference type="InterPro" id="IPR019734">
    <property type="entry name" value="TPR_rpt"/>
</dbReference>
<dbReference type="Pfam" id="PF14559">
    <property type="entry name" value="TPR_19"/>
    <property type="match status" value="1"/>
</dbReference>
<proteinExistence type="predicted"/>
<feature type="chain" id="PRO_5047346329" evidence="2">
    <location>
        <begin position="47"/>
        <end position="901"/>
    </location>
</feature>
<feature type="signal peptide" evidence="2">
    <location>
        <begin position="1"/>
        <end position="46"/>
    </location>
</feature>
<evidence type="ECO:0000313" key="5">
    <source>
        <dbReference type="Proteomes" id="UP001629246"/>
    </source>
</evidence>
<dbReference type="Proteomes" id="UP001629246">
    <property type="component" value="Unassembled WGS sequence"/>
</dbReference>
<reference evidence="4 5" key="1">
    <citation type="journal article" date="2024" name="Chem. Sci.">
        <title>Discovery of megapolipeptins by genome mining of a Burkholderiales bacteria collection.</title>
        <authorList>
            <person name="Paulo B.S."/>
            <person name="Recchia M.J.J."/>
            <person name="Lee S."/>
            <person name="Fergusson C.H."/>
            <person name="Romanowski S.B."/>
            <person name="Hernandez A."/>
            <person name="Krull N."/>
            <person name="Liu D.Y."/>
            <person name="Cavanagh H."/>
            <person name="Bos A."/>
            <person name="Gray C.A."/>
            <person name="Murphy B.T."/>
            <person name="Linington R.G."/>
            <person name="Eustaquio A.S."/>
        </authorList>
    </citation>
    <scope>NUCLEOTIDE SEQUENCE [LARGE SCALE GENOMIC DNA]</scope>
    <source>
        <strain evidence="4 5">RL21-008-BIB-A</strain>
    </source>
</reference>
<dbReference type="RefSeq" id="WP_408160051.1">
    <property type="nucleotide sequence ID" value="NZ_JAQQFM010000010.1"/>
</dbReference>
<dbReference type="InterPro" id="IPR025137">
    <property type="entry name" value="NfrA_C"/>
</dbReference>
<dbReference type="SUPFAM" id="SSF48452">
    <property type="entry name" value="TPR-like"/>
    <property type="match status" value="2"/>
</dbReference>
<organism evidence="4 5">
    <name type="scientific">Herbaspirillum lusitanum</name>
    <dbReference type="NCBI Taxonomy" id="213312"/>
    <lineage>
        <taxon>Bacteria</taxon>
        <taxon>Pseudomonadati</taxon>
        <taxon>Pseudomonadota</taxon>
        <taxon>Betaproteobacteria</taxon>
        <taxon>Burkholderiales</taxon>
        <taxon>Oxalobacteraceae</taxon>
        <taxon>Herbaspirillum</taxon>
    </lineage>
</organism>